<feature type="signal peptide" evidence="2">
    <location>
        <begin position="1"/>
        <end position="21"/>
    </location>
</feature>
<keyword evidence="5" id="KW-1185">Reference proteome</keyword>
<dbReference type="EMBL" id="SJPE01000010">
    <property type="protein sequence ID" value="TBX67689.1"/>
    <property type="molecule type" value="Genomic_DNA"/>
</dbReference>
<keyword evidence="1 2" id="KW-0732">Signal</keyword>
<dbReference type="Pfam" id="PF18962">
    <property type="entry name" value="Por_Secre_tail"/>
    <property type="match status" value="1"/>
</dbReference>
<name>A0A4Q9Z1Q4_9FLAO</name>
<comment type="caution">
    <text evidence="4">The sequence shown here is derived from an EMBL/GenBank/DDBJ whole genome shotgun (WGS) entry which is preliminary data.</text>
</comment>
<feature type="domain" description="Secretion system C-terminal sorting" evidence="3">
    <location>
        <begin position="610"/>
        <end position="675"/>
    </location>
</feature>
<proteinExistence type="predicted"/>
<evidence type="ECO:0000256" key="1">
    <source>
        <dbReference type="ARBA" id="ARBA00022729"/>
    </source>
</evidence>
<evidence type="ECO:0000313" key="4">
    <source>
        <dbReference type="EMBL" id="TBX67689.1"/>
    </source>
</evidence>
<dbReference type="NCBIfam" id="TIGR04183">
    <property type="entry name" value="Por_Secre_tail"/>
    <property type="match status" value="1"/>
</dbReference>
<protein>
    <submittedName>
        <fullName evidence="4">T9SS type A sorting domain-containing protein</fullName>
    </submittedName>
</protein>
<sequence length="678" mass="73143">MRTKLTLIFAFFAFQFSVANAFMTADPVAPSLPPLMYCDSNNDGFGVFNLNNLNSSILAAQSGIAANYVITYHETSLDAEIGSNSIASPYYNISPNIQTVYYRVSDITTNSYAVGSFQLIVNLSPGAIVPNDYHLCDFSGAVGYETFDLTVVIPNVLGTIDPATVSVNFYVDAGLTSQIANPSNYTNSTVWTQTVYVSVLNLATGCYSSVPLNLVVDPLPQLIAPSWPYAVCDDEQDGIAVVDLMPLVPELLNGGSYNVTFHETLTDAQLSGTTIPFPSSYVTINPYYQTIYARGTNPLTGCYTIISIGLQVNPAPMISSLPSVVVCDQDAHPQSGSTLVDLTVRTSNILAVQPLIASQYTVTYYVSQVSAQSNVAPIINPSAYFGVNGQTIWYRVVQNSTGCYNVGNFQLVVNTAPLVTQPSYPPYILYDFGNDGTETFDLTTQISNIVMGQSGCTVFFYPSFADAVNGTNVIYNTSAYTNAPIYVQTLGIKVINASGCYAISTMDIVASQEVPAPNGPFSQNFSEGDTLADLIVSGVDVQWYASANNKMATMSSIQQALPMNTLLVDGTTYYATQTINGVESDSRLPVTVHLILGVNDVEILPVQYAPNPVKNSLNLQSSKLLKSVAIYSILGQKIHEQSCNDTHLMLDMSHMAAGNYILKVQGESGQKTLRIIKE</sequence>
<dbReference type="InterPro" id="IPR026444">
    <property type="entry name" value="Secre_tail"/>
</dbReference>
<dbReference type="OrthoDB" id="1373043at2"/>
<organism evidence="4 5">
    <name type="scientific">Flavobacterium silvisoli</name>
    <dbReference type="NCBI Taxonomy" id="2529433"/>
    <lineage>
        <taxon>Bacteria</taxon>
        <taxon>Pseudomonadati</taxon>
        <taxon>Bacteroidota</taxon>
        <taxon>Flavobacteriia</taxon>
        <taxon>Flavobacteriales</taxon>
        <taxon>Flavobacteriaceae</taxon>
        <taxon>Flavobacterium</taxon>
    </lineage>
</organism>
<dbReference type="Proteomes" id="UP000293300">
    <property type="component" value="Unassembled WGS sequence"/>
</dbReference>
<evidence type="ECO:0000313" key="5">
    <source>
        <dbReference type="Proteomes" id="UP000293300"/>
    </source>
</evidence>
<reference evidence="4 5" key="1">
    <citation type="submission" date="2019-02" db="EMBL/GenBank/DDBJ databases">
        <title>Flavobacterium sp. RD-2-33 isolated from forest soil.</title>
        <authorList>
            <person name="Chaudhary D.K."/>
        </authorList>
    </citation>
    <scope>NUCLEOTIDE SEQUENCE [LARGE SCALE GENOMIC DNA]</scope>
    <source>
        <strain evidence="4 5">RD-2-33</strain>
    </source>
</reference>
<evidence type="ECO:0000259" key="3">
    <source>
        <dbReference type="Pfam" id="PF18962"/>
    </source>
</evidence>
<accession>A0A4Q9Z1Q4</accession>
<dbReference type="AlphaFoldDB" id="A0A4Q9Z1Q4"/>
<gene>
    <name evidence="4" type="ORF">EZL74_09405</name>
</gene>
<dbReference type="RefSeq" id="WP_131476356.1">
    <property type="nucleotide sequence ID" value="NZ_SJPE01000010.1"/>
</dbReference>
<evidence type="ECO:0000256" key="2">
    <source>
        <dbReference type="SAM" id="SignalP"/>
    </source>
</evidence>
<feature type="chain" id="PRO_5020789756" evidence="2">
    <location>
        <begin position="22"/>
        <end position="678"/>
    </location>
</feature>